<dbReference type="HOGENOM" id="CLU_007337_0_2_1"/>
<gene>
    <name evidence="1" type="ORF">CY34DRAFT_26569</name>
</gene>
<reference evidence="1 2" key="1">
    <citation type="submission" date="2014-04" db="EMBL/GenBank/DDBJ databases">
        <authorList>
            <consortium name="DOE Joint Genome Institute"/>
            <person name="Kuo A."/>
            <person name="Ruytinx J."/>
            <person name="Rineau F."/>
            <person name="Colpaert J."/>
            <person name="Kohler A."/>
            <person name="Nagy L.G."/>
            <person name="Floudas D."/>
            <person name="Copeland A."/>
            <person name="Barry K.W."/>
            <person name="Cichocki N."/>
            <person name="Veneault-Fourrey C."/>
            <person name="LaButti K."/>
            <person name="Lindquist E.A."/>
            <person name="Lipzen A."/>
            <person name="Lundell T."/>
            <person name="Morin E."/>
            <person name="Murat C."/>
            <person name="Sun H."/>
            <person name="Tunlid A."/>
            <person name="Henrissat B."/>
            <person name="Grigoriev I.V."/>
            <person name="Hibbett D.S."/>
            <person name="Martin F."/>
            <person name="Nordberg H.P."/>
            <person name="Cantor M.N."/>
            <person name="Hua S.X."/>
        </authorList>
    </citation>
    <scope>NUCLEOTIDE SEQUENCE [LARGE SCALE GENOMIC DNA]</scope>
    <source>
        <strain evidence="1 2">UH-Slu-Lm8-n1</strain>
    </source>
</reference>
<accession>A0A0D0AUT4</accession>
<dbReference type="OrthoDB" id="2669721at2759"/>
<dbReference type="EMBL" id="KN835603">
    <property type="protein sequence ID" value="KIK35633.1"/>
    <property type="molecule type" value="Genomic_DNA"/>
</dbReference>
<keyword evidence="2" id="KW-1185">Reference proteome</keyword>
<dbReference type="STRING" id="930992.A0A0D0AUT4"/>
<evidence type="ECO:0000313" key="1">
    <source>
        <dbReference type="EMBL" id="KIK35633.1"/>
    </source>
</evidence>
<evidence type="ECO:0000313" key="2">
    <source>
        <dbReference type="Proteomes" id="UP000054485"/>
    </source>
</evidence>
<organism evidence="1 2">
    <name type="scientific">Suillus luteus UH-Slu-Lm8-n1</name>
    <dbReference type="NCBI Taxonomy" id="930992"/>
    <lineage>
        <taxon>Eukaryota</taxon>
        <taxon>Fungi</taxon>
        <taxon>Dikarya</taxon>
        <taxon>Basidiomycota</taxon>
        <taxon>Agaricomycotina</taxon>
        <taxon>Agaricomycetes</taxon>
        <taxon>Agaricomycetidae</taxon>
        <taxon>Boletales</taxon>
        <taxon>Suillineae</taxon>
        <taxon>Suillaceae</taxon>
        <taxon>Suillus</taxon>
    </lineage>
</organism>
<dbReference type="Proteomes" id="UP000054485">
    <property type="component" value="Unassembled WGS sequence"/>
</dbReference>
<protein>
    <submittedName>
        <fullName evidence="1">Uncharacterized protein</fullName>
    </submittedName>
</protein>
<dbReference type="AlphaFoldDB" id="A0A0D0AUT4"/>
<dbReference type="InterPro" id="IPR004242">
    <property type="entry name" value="Transposase_21"/>
</dbReference>
<reference evidence="2" key="2">
    <citation type="submission" date="2015-01" db="EMBL/GenBank/DDBJ databases">
        <title>Evolutionary Origins and Diversification of the Mycorrhizal Mutualists.</title>
        <authorList>
            <consortium name="DOE Joint Genome Institute"/>
            <consortium name="Mycorrhizal Genomics Consortium"/>
            <person name="Kohler A."/>
            <person name="Kuo A."/>
            <person name="Nagy L.G."/>
            <person name="Floudas D."/>
            <person name="Copeland A."/>
            <person name="Barry K.W."/>
            <person name="Cichocki N."/>
            <person name="Veneault-Fourrey C."/>
            <person name="LaButti K."/>
            <person name="Lindquist E.A."/>
            <person name="Lipzen A."/>
            <person name="Lundell T."/>
            <person name="Morin E."/>
            <person name="Murat C."/>
            <person name="Riley R."/>
            <person name="Ohm R."/>
            <person name="Sun H."/>
            <person name="Tunlid A."/>
            <person name="Henrissat B."/>
            <person name="Grigoriev I.V."/>
            <person name="Hibbett D.S."/>
            <person name="Martin F."/>
        </authorList>
    </citation>
    <scope>NUCLEOTIDE SEQUENCE [LARGE SCALE GENOMIC DNA]</scope>
    <source>
        <strain evidence="2">UH-Slu-Lm8-n1</strain>
    </source>
</reference>
<name>A0A0D0AUT4_9AGAM</name>
<dbReference type="Pfam" id="PF02992">
    <property type="entry name" value="Transposase_21"/>
    <property type="match status" value="1"/>
</dbReference>
<dbReference type="InParanoid" id="A0A0D0AUT4"/>
<sequence>MVFGPSLALMLHGSATYTVFQMRRKRLQFELLVYQMHSEQLMLDLPQVPHQSWTMILMRNDLKNVLVKQILSSMLPNLQHDMSFICSLQSATLDDGVGLKGEDLIRLRNPPRFPCQIDNPCDKLAISLFLALQHSSEVAYDNIRTAVQKHYPDSEVPSLYRVKKLIHELTGISSIVNHRCINSCIAFVGPYAGLETCPTCGELRYDQKKLARSHGRKKVPRAVFQTIPIGPQLQALWREQGSAQRMSYRNERTQQIFEEIRQNKGYVDAYEDILTGSAYLDAVRQGRIKPEDMVLMISIDGAQLFESKMSDCWIYIWIIVDHSPDHRYKKQHMLPGGVIPGPNKPKYIQSFLYPGFHHLAVIQREGLSIWDAWHDVVFISHPFLFLALADGPGLICMSSLVGHTGKNGCRMYCVGCTHKDIDVRDITSGNSALYVRNLRILMASPNQAQYERNRLTTGIVGPSILLGLDVDHILGVPECFSSEIMHFSGANMASLFTDLWCGVADCHPVTDSVADWDWAVLIHDTWQAHGQAVAATHTHLPGSFDVPPRNPAEKMHSFYKARKFITWLFGIGPGLLYGILPLKYFQHYCKFYHITTAEMLEACICFSEWEEEFERIYYQRHVDRIHFIHPCVHLANHLAAEGTCVGAPCCSSQWTLERTIGDIEFDLRQPSNAMSNFTEICVMRCRVNALKAMLPQFHTSDALHPRGSFDVGNGYVLLRARDRKPRRMPVAEATLILDFLGRPAPPIRHWSRLRHPHGQIARSAWKETELSAEYIQTSRNVKFRRNNVDEFTEVLYFTQLAVEAVADEDDNENEDDNEDDKDDEIPKLTWANVAMISVYSRPDQQLLDLSHGTVWSCTHSGNEGLQLIDVSMITAVVAMIPHRPTLPSGVTEERYFMVEKTGLDVTLMGVKVEEDDQEEQDDDL</sequence>
<proteinExistence type="predicted"/>